<evidence type="ECO:0000256" key="5">
    <source>
        <dbReference type="ARBA" id="ARBA00022679"/>
    </source>
</evidence>
<evidence type="ECO:0000256" key="4">
    <source>
        <dbReference type="ARBA" id="ARBA00022516"/>
    </source>
</evidence>
<evidence type="ECO:0000256" key="14">
    <source>
        <dbReference type="ARBA" id="ARBA00023264"/>
    </source>
</evidence>
<evidence type="ECO:0000256" key="7">
    <source>
        <dbReference type="ARBA" id="ARBA00022741"/>
    </source>
</evidence>
<keyword evidence="8 20" id="KW-0418">Kinase</keyword>
<keyword evidence="9 17" id="KW-0067">ATP-binding</keyword>
<evidence type="ECO:0000313" key="21">
    <source>
        <dbReference type="Proteomes" id="UP000198694"/>
    </source>
</evidence>
<keyword evidence="12 19" id="KW-0472">Membrane</keyword>
<dbReference type="CDD" id="cd14265">
    <property type="entry name" value="UDPK_IM_like"/>
    <property type="match status" value="1"/>
</dbReference>
<dbReference type="GO" id="GO:0016301">
    <property type="term" value="F:kinase activity"/>
    <property type="evidence" value="ECO:0007669"/>
    <property type="project" value="UniProtKB-KW"/>
</dbReference>
<keyword evidence="5" id="KW-0808">Transferase</keyword>
<feature type="transmembrane region" description="Helical" evidence="19">
    <location>
        <begin position="98"/>
        <end position="119"/>
    </location>
</feature>
<sequence>MNSDSKDSKKKRTVGFNYAARGLKKTALTERNFQIQLCAAALTLIVAALLQLSAVEWIIIIMVIGLVLALEVVNTAIERLLDYLSPEFHPLAGAVKDISAGAVLLAVIVALLVAMIIFLPKINAFLFYI</sequence>
<dbReference type="Gene3D" id="1.10.287.3610">
    <property type="match status" value="1"/>
</dbReference>
<evidence type="ECO:0000256" key="17">
    <source>
        <dbReference type="PIRSR" id="PIRSR600829-3"/>
    </source>
</evidence>
<evidence type="ECO:0000256" key="16">
    <source>
        <dbReference type="PIRSR" id="PIRSR600829-2"/>
    </source>
</evidence>
<keyword evidence="10 19" id="KW-1133">Transmembrane helix</keyword>
<keyword evidence="11" id="KW-0443">Lipid metabolism</keyword>
<feature type="binding site" evidence="17">
    <location>
        <position position="78"/>
    </location>
    <ligand>
        <name>ATP</name>
        <dbReference type="ChEBI" id="CHEBI:30616"/>
    </ligand>
</feature>
<evidence type="ECO:0000256" key="9">
    <source>
        <dbReference type="ARBA" id="ARBA00022840"/>
    </source>
</evidence>
<evidence type="ECO:0000256" key="12">
    <source>
        <dbReference type="ARBA" id="ARBA00023136"/>
    </source>
</evidence>
<dbReference type="OrthoDB" id="9789934at2"/>
<feature type="binding site" evidence="17">
    <location>
        <position position="18"/>
    </location>
    <ligand>
        <name>ATP</name>
        <dbReference type="ChEBI" id="CHEBI:30616"/>
    </ligand>
</feature>
<dbReference type="AlphaFoldDB" id="A0A1G9CQ42"/>
<dbReference type="PANTHER" id="PTHR34299:SF1">
    <property type="entry name" value="DIACYLGLYCEROL KINASE"/>
    <property type="match status" value="1"/>
</dbReference>
<accession>A0A1G9CQ42</accession>
<evidence type="ECO:0000256" key="13">
    <source>
        <dbReference type="ARBA" id="ARBA00023209"/>
    </source>
</evidence>
<proteinExistence type="inferred from homology"/>
<keyword evidence="3" id="KW-1003">Cell membrane</keyword>
<dbReference type="InterPro" id="IPR033717">
    <property type="entry name" value="UDPK"/>
</dbReference>
<keyword evidence="21" id="KW-1185">Reference proteome</keyword>
<feature type="transmembrane region" description="Helical" evidence="19">
    <location>
        <begin position="33"/>
        <end position="51"/>
    </location>
</feature>
<keyword evidence="18" id="KW-0460">Magnesium</keyword>
<dbReference type="GO" id="GO:0005524">
    <property type="term" value="F:ATP binding"/>
    <property type="evidence" value="ECO:0007669"/>
    <property type="project" value="UniProtKB-KW"/>
</dbReference>
<dbReference type="GO" id="GO:0046872">
    <property type="term" value="F:metal ion binding"/>
    <property type="evidence" value="ECO:0007669"/>
    <property type="project" value="UniProtKB-KW"/>
</dbReference>
<comment type="subcellular location">
    <subcellularLocation>
        <location evidence="1">Cell membrane</location>
        <topology evidence="1">Multi-pass membrane protein</topology>
    </subcellularLocation>
</comment>
<feature type="binding site" evidence="18">
    <location>
        <position position="30"/>
    </location>
    <ligand>
        <name>a divalent metal cation</name>
        <dbReference type="ChEBI" id="CHEBI:60240"/>
    </ligand>
</feature>
<keyword evidence="4" id="KW-0444">Lipid biosynthesis</keyword>
<evidence type="ECO:0000256" key="6">
    <source>
        <dbReference type="ARBA" id="ARBA00022692"/>
    </source>
</evidence>
<comment type="similarity">
    <text evidence="2">Belongs to the bacterial diacylglycerol kinase family.</text>
</comment>
<dbReference type="PANTHER" id="PTHR34299">
    <property type="entry name" value="DIACYLGLYCEROL KINASE"/>
    <property type="match status" value="1"/>
</dbReference>
<dbReference type="Proteomes" id="UP000198694">
    <property type="component" value="Unassembled WGS sequence"/>
</dbReference>
<evidence type="ECO:0000256" key="8">
    <source>
        <dbReference type="ARBA" id="ARBA00022777"/>
    </source>
</evidence>
<evidence type="ECO:0000313" key="20">
    <source>
        <dbReference type="EMBL" id="SDK53728.1"/>
    </source>
</evidence>
<evidence type="ECO:0000256" key="18">
    <source>
        <dbReference type="PIRSR" id="PIRSR600829-4"/>
    </source>
</evidence>
<comment type="cofactor">
    <cofactor evidence="18">
        <name>Mg(2+)</name>
        <dbReference type="ChEBI" id="CHEBI:18420"/>
    </cofactor>
    <text evidence="18">Mn(2+), Zn(2+), Cd(2+) and Co(2+) support activity to lesser extents.</text>
</comment>
<evidence type="ECO:0000256" key="1">
    <source>
        <dbReference type="ARBA" id="ARBA00004651"/>
    </source>
</evidence>
<keyword evidence="7 17" id="KW-0547">Nucleotide-binding</keyword>
<feature type="active site" description="Proton acceptor" evidence="15">
    <location>
        <position position="71"/>
    </location>
</feature>
<protein>
    <submittedName>
        <fullName evidence="20">Undecaprenol kinase/diacylglycerol kinase (ATP)</fullName>
    </submittedName>
</protein>
<organism evidence="20 21">
    <name type="scientific">Sediminibacillus albus</name>
    <dbReference type="NCBI Taxonomy" id="407036"/>
    <lineage>
        <taxon>Bacteria</taxon>
        <taxon>Bacillati</taxon>
        <taxon>Bacillota</taxon>
        <taxon>Bacilli</taxon>
        <taxon>Bacillales</taxon>
        <taxon>Bacillaceae</taxon>
        <taxon>Sediminibacillus</taxon>
    </lineage>
</organism>
<keyword evidence="6 19" id="KW-0812">Transmembrane</keyword>
<evidence type="ECO:0000256" key="11">
    <source>
        <dbReference type="ARBA" id="ARBA00023098"/>
    </source>
</evidence>
<dbReference type="GO" id="GO:0008654">
    <property type="term" value="P:phospholipid biosynthetic process"/>
    <property type="evidence" value="ECO:0007669"/>
    <property type="project" value="UniProtKB-KW"/>
</dbReference>
<feature type="transmembrane region" description="Helical" evidence="19">
    <location>
        <begin position="57"/>
        <end position="77"/>
    </location>
</feature>
<dbReference type="InterPro" id="IPR000829">
    <property type="entry name" value="DAGK"/>
</dbReference>
<evidence type="ECO:0000256" key="2">
    <source>
        <dbReference type="ARBA" id="ARBA00005967"/>
    </source>
</evidence>
<dbReference type="STRING" id="407036.SAMN05216243_3482"/>
<dbReference type="RefSeq" id="WP_093216935.1">
    <property type="nucleotide sequence ID" value="NZ_FNFL01000008.1"/>
</dbReference>
<evidence type="ECO:0000256" key="15">
    <source>
        <dbReference type="PIRSR" id="PIRSR600829-1"/>
    </source>
</evidence>
<gene>
    <name evidence="20" type="ORF">SAMN05216243_3482</name>
</gene>
<keyword evidence="18" id="KW-0479">Metal-binding</keyword>
<dbReference type="Pfam" id="PF01219">
    <property type="entry name" value="DAGK_prokar"/>
    <property type="match status" value="1"/>
</dbReference>
<evidence type="ECO:0000256" key="3">
    <source>
        <dbReference type="ARBA" id="ARBA00022475"/>
    </source>
</evidence>
<name>A0A1G9CQ42_9BACI</name>
<dbReference type="InterPro" id="IPR036945">
    <property type="entry name" value="DAGK_sf"/>
</dbReference>
<dbReference type="GO" id="GO:0005886">
    <property type="term" value="C:plasma membrane"/>
    <property type="evidence" value="ECO:0007669"/>
    <property type="project" value="UniProtKB-SubCell"/>
</dbReference>
<feature type="binding site" evidence="18">
    <location>
        <position position="78"/>
    </location>
    <ligand>
        <name>a divalent metal cation</name>
        <dbReference type="ChEBI" id="CHEBI:60240"/>
    </ligand>
</feature>
<feature type="binding site" evidence="17">
    <location>
        <begin position="87"/>
        <end position="89"/>
    </location>
    <ligand>
        <name>ATP</name>
        <dbReference type="ChEBI" id="CHEBI:30616"/>
    </ligand>
</feature>
<keyword evidence="14" id="KW-1208">Phospholipid metabolism</keyword>
<evidence type="ECO:0000256" key="10">
    <source>
        <dbReference type="ARBA" id="ARBA00022989"/>
    </source>
</evidence>
<evidence type="ECO:0000256" key="19">
    <source>
        <dbReference type="SAM" id="Phobius"/>
    </source>
</evidence>
<feature type="binding site" evidence="16">
    <location>
        <position position="71"/>
    </location>
    <ligand>
        <name>substrate</name>
    </ligand>
</feature>
<keyword evidence="13" id="KW-0594">Phospholipid biosynthesis</keyword>
<dbReference type="EMBL" id="FNFL01000008">
    <property type="protein sequence ID" value="SDK53728.1"/>
    <property type="molecule type" value="Genomic_DNA"/>
</dbReference>
<reference evidence="20 21" key="1">
    <citation type="submission" date="2016-10" db="EMBL/GenBank/DDBJ databases">
        <authorList>
            <person name="de Groot N.N."/>
        </authorList>
    </citation>
    <scope>NUCLEOTIDE SEQUENCE [LARGE SCALE GENOMIC DNA]</scope>
    <source>
        <strain evidence="20 21">CGMCC 1.6502</strain>
    </source>
</reference>
<feature type="binding site" evidence="17">
    <location>
        <position position="30"/>
    </location>
    <ligand>
        <name>ATP</name>
        <dbReference type="ChEBI" id="CHEBI:30616"/>
    </ligand>
</feature>
<feature type="binding site" evidence="17">
    <location>
        <begin position="96"/>
        <end position="97"/>
    </location>
    <ligand>
        <name>ATP</name>
        <dbReference type="ChEBI" id="CHEBI:30616"/>
    </ligand>
</feature>